<sequence>MILTDALELVTKHLTQTTSANQLLAAIRAGLNVIDAAVQELEFLDPLDPPPDWPAVHDHCAKIRSLLARAPSYRQPPPSAHFRTEAELRERDVPSVIEALIETSNALVLALVECAAQARNPADEICCRSSALCGADLHGALVALRGDASRPSKGH</sequence>
<dbReference type="RefSeq" id="WP_208254741.1">
    <property type="nucleotide sequence ID" value="NZ_JAGEOJ010000003.1"/>
</dbReference>
<dbReference type="EMBL" id="JAGEOJ010000003">
    <property type="protein sequence ID" value="MBO2447139.1"/>
    <property type="molecule type" value="Genomic_DNA"/>
</dbReference>
<organism evidence="1 2">
    <name type="scientific">Actinomadura barringtoniae</name>
    <dbReference type="NCBI Taxonomy" id="1427535"/>
    <lineage>
        <taxon>Bacteria</taxon>
        <taxon>Bacillati</taxon>
        <taxon>Actinomycetota</taxon>
        <taxon>Actinomycetes</taxon>
        <taxon>Streptosporangiales</taxon>
        <taxon>Thermomonosporaceae</taxon>
        <taxon>Actinomadura</taxon>
    </lineage>
</organism>
<gene>
    <name evidence="1" type="ORF">J4573_08580</name>
</gene>
<dbReference type="AlphaFoldDB" id="A0A939PDA0"/>
<accession>A0A939PDA0</accession>
<keyword evidence="2" id="KW-1185">Reference proteome</keyword>
<dbReference type="Proteomes" id="UP000669179">
    <property type="component" value="Unassembled WGS sequence"/>
</dbReference>
<protein>
    <submittedName>
        <fullName evidence="1">Uncharacterized protein</fullName>
    </submittedName>
</protein>
<evidence type="ECO:0000313" key="1">
    <source>
        <dbReference type="EMBL" id="MBO2447139.1"/>
    </source>
</evidence>
<comment type="caution">
    <text evidence="1">The sequence shown here is derived from an EMBL/GenBank/DDBJ whole genome shotgun (WGS) entry which is preliminary data.</text>
</comment>
<name>A0A939PDA0_9ACTN</name>
<proteinExistence type="predicted"/>
<reference evidence="1" key="1">
    <citation type="submission" date="2021-03" db="EMBL/GenBank/DDBJ databases">
        <authorList>
            <person name="Kanchanasin P."/>
            <person name="Saeng-In P."/>
            <person name="Phongsopitanun W."/>
            <person name="Yuki M."/>
            <person name="Kudo T."/>
            <person name="Ohkuma M."/>
            <person name="Tanasupawat S."/>
        </authorList>
    </citation>
    <scope>NUCLEOTIDE SEQUENCE</scope>
    <source>
        <strain evidence="1">GKU 128</strain>
    </source>
</reference>
<evidence type="ECO:0000313" key="2">
    <source>
        <dbReference type="Proteomes" id="UP000669179"/>
    </source>
</evidence>